<reference evidence="5" key="1">
    <citation type="submission" date="2021-01" db="EMBL/GenBank/DDBJ databases">
        <authorList>
            <person name="Corre E."/>
            <person name="Pelletier E."/>
            <person name="Niang G."/>
            <person name="Scheremetjew M."/>
            <person name="Finn R."/>
            <person name="Kale V."/>
            <person name="Holt S."/>
            <person name="Cochrane G."/>
            <person name="Meng A."/>
            <person name="Brown T."/>
            <person name="Cohen L."/>
        </authorList>
    </citation>
    <scope>NUCLEOTIDE SEQUENCE</scope>
    <source>
        <strain evidence="5">CCMP1510</strain>
    </source>
</reference>
<evidence type="ECO:0000256" key="3">
    <source>
        <dbReference type="SAM" id="MobiDB-lite"/>
    </source>
</evidence>
<dbReference type="InterPro" id="IPR051966">
    <property type="entry name" value="RPAP3"/>
</dbReference>
<dbReference type="InterPro" id="IPR019734">
    <property type="entry name" value="TPR_rpt"/>
</dbReference>
<dbReference type="SUPFAM" id="SSF49764">
    <property type="entry name" value="HSP20-like chaperones"/>
    <property type="match status" value="1"/>
</dbReference>
<evidence type="ECO:0000313" key="5">
    <source>
        <dbReference type="EMBL" id="CAE0364826.1"/>
    </source>
</evidence>
<dbReference type="PANTHER" id="PTHR46423:SF1">
    <property type="entry name" value="RNA POLYMERASE II-ASSOCIATED PROTEIN 3"/>
    <property type="match status" value="1"/>
</dbReference>
<dbReference type="Gene3D" id="1.25.40.10">
    <property type="entry name" value="Tetratricopeptide repeat domain"/>
    <property type="match status" value="1"/>
</dbReference>
<dbReference type="SMART" id="SM00028">
    <property type="entry name" value="TPR"/>
    <property type="match status" value="3"/>
</dbReference>
<organism evidence="5">
    <name type="scientific">Aureoumbra lagunensis</name>
    <dbReference type="NCBI Taxonomy" id="44058"/>
    <lineage>
        <taxon>Eukaryota</taxon>
        <taxon>Sar</taxon>
        <taxon>Stramenopiles</taxon>
        <taxon>Ochrophyta</taxon>
        <taxon>Pelagophyceae</taxon>
        <taxon>Pelagomonadales</taxon>
        <taxon>Aureoumbra</taxon>
    </lineage>
</organism>
<dbReference type="InterPro" id="IPR008978">
    <property type="entry name" value="HSP20-like_chaperone"/>
</dbReference>
<keyword evidence="1 2" id="KW-0802">TPR repeat</keyword>
<protein>
    <recommendedName>
        <fullName evidence="4">CS domain-containing protein</fullName>
    </recommendedName>
</protein>
<feature type="repeat" description="TPR" evidence="2">
    <location>
        <begin position="76"/>
        <end position="109"/>
    </location>
</feature>
<evidence type="ECO:0000256" key="1">
    <source>
        <dbReference type="ARBA" id="ARBA00022803"/>
    </source>
</evidence>
<dbReference type="EMBL" id="HBIJ01007900">
    <property type="protein sequence ID" value="CAE0364826.1"/>
    <property type="molecule type" value="Transcribed_RNA"/>
</dbReference>
<gene>
    <name evidence="5" type="ORF">ALAG00032_LOCUS5568</name>
</gene>
<dbReference type="SUPFAM" id="SSF48452">
    <property type="entry name" value="TPR-like"/>
    <property type="match status" value="1"/>
</dbReference>
<name>A0A7S3JTU5_9STRA</name>
<proteinExistence type="predicted"/>
<sequence>MSNAEWDDDIMIEEEEEEEGESSSDDDDEDILIEDVTGEDEEVPSVEFVEAPDARGAIQVRKAMAPIADADRAKSREWHRCEGNKYYAKKQYRKAVEEYSFAIEADPYDASVYSNRAQAWLSLGQWQSAREDADECVRIDSTNLKGWYRLAKAFEKLEDYEQAISICDTLDDKLKENYKDSQVIKKLKRHLLREAKKFKQKKKIQRDLRELCLEMTPEERRWKAWWAGQGHPNVVDNSNLDKYIPDAKVDVSYDPDVNRVLKGPDNLPRLEDVDEDDDDDILLEDILQAVGIMNTRAITVFEDAGCGPRSLLTCLRLDNSLSKRIIQQLLLPAIGQEQQNKANEYINALKNLAKNEAIDALAKSWEFDALLKFPSSSIRDLPGIGLENQNYSWRQKLYDIEVRLLLPPFTHATDLIVHLSPRRLRVTLNCQALRFWPFAPNSWTMISDVGPKLPPDNTDPLPLEIQEENSESSSVVLVEQVNDSDDDDEPIVEELPVEQIHAGAEQVEQLSNEVQYPRKLNHRDILLCWEQDGLVLKSTEIKQCPPLLSFLQEQSKQEFGFLPESFHYQQHIPLTNDTQLADAFASSSNETANLKIIVSEDHVFPCKNDQGLPSTIVLLDFQLSKKVLVDESIWHISKPEALKDHALQAPVLVILLKKFQNIHKGTAAHHGELWWRHLFLEAGEDCPLTKPPTEFYDLK</sequence>
<dbReference type="Pfam" id="PF04969">
    <property type="entry name" value="CS"/>
    <property type="match status" value="1"/>
</dbReference>
<dbReference type="InterPro" id="IPR007052">
    <property type="entry name" value="CS_dom"/>
</dbReference>
<evidence type="ECO:0000256" key="2">
    <source>
        <dbReference type="PROSITE-ProRule" id="PRU00339"/>
    </source>
</evidence>
<dbReference type="Gene3D" id="2.60.40.790">
    <property type="match status" value="1"/>
</dbReference>
<dbReference type="AlphaFoldDB" id="A0A7S3JTU5"/>
<dbReference type="Pfam" id="PF13414">
    <property type="entry name" value="TPR_11"/>
    <property type="match status" value="1"/>
</dbReference>
<dbReference type="PANTHER" id="PTHR46423">
    <property type="entry name" value="RNA POLYMERASE II-ASSOCIATED PROTEIN 3"/>
    <property type="match status" value="1"/>
</dbReference>
<dbReference type="PROSITE" id="PS50005">
    <property type="entry name" value="TPR"/>
    <property type="match status" value="1"/>
</dbReference>
<dbReference type="GO" id="GO:0101031">
    <property type="term" value="C:protein folding chaperone complex"/>
    <property type="evidence" value="ECO:0007669"/>
    <property type="project" value="TreeGrafter"/>
</dbReference>
<feature type="region of interest" description="Disordered" evidence="3">
    <location>
        <begin position="1"/>
        <end position="44"/>
    </location>
</feature>
<accession>A0A7S3JTU5</accession>
<feature type="domain" description="CS" evidence="4">
    <location>
        <begin position="390"/>
        <end position="428"/>
    </location>
</feature>
<evidence type="ECO:0000259" key="4">
    <source>
        <dbReference type="Pfam" id="PF04969"/>
    </source>
</evidence>
<dbReference type="InterPro" id="IPR011990">
    <property type="entry name" value="TPR-like_helical_dom_sf"/>
</dbReference>